<name>A0A183E3N5_9BILA</name>
<evidence type="ECO:0000256" key="1">
    <source>
        <dbReference type="ARBA" id="ARBA00004123"/>
    </source>
</evidence>
<dbReference type="WBParaSite" id="GPUH_0001559701-mRNA-1">
    <property type="protein sequence ID" value="GPUH_0001559701-mRNA-1"/>
    <property type="gene ID" value="GPUH_0001559701"/>
</dbReference>
<accession>A0A183E3N5</accession>
<organism evidence="9">
    <name type="scientific">Gongylonema pulchrum</name>
    <dbReference type="NCBI Taxonomy" id="637853"/>
    <lineage>
        <taxon>Eukaryota</taxon>
        <taxon>Metazoa</taxon>
        <taxon>Ecdysozoa</taxon>
        <taxon>Nematoda</taxon>
        <taxon>Chromadorea</taxon>
        <taxon>Rhabditida</taxon>
        <taxon>Spirurina</taxon>
        <taxon>Spiruromorpha</taxon>
        <taxon>Spiruroidea</taxon>
        <taxon>Gongylonematidae</taxon>
        <taxon>Gongylonema</taxon>
    </lineage>
</organism>
<feature type="region of interest" description="Disordered" evidence="5">
    <location>
        <begin position="97"/>
        <end position="130"/>
    </location>
</feature>
<dbReference type="Gene3D" id="3.30.70.330">
    <property type="match status" value="1"/>
</dbReference>
<dbReference type="Pfam" id="PF00076">
    <property type="entry name" value="RRM_1"/>
    <property type="match status" value="1"/>
</dbReference>
<dbReference type="InterPro" id="IPR000504">
    <property type="entry name" value="RRM_dom"/>
</dbReference>
<reference evidence="7 8" key="2">
    <citation type="submission" date="2018-11" db="EMBL/GenBank/DDBJ databases">
        <authorList>
            <consortium name="Pathogen Informatics"/>
        </authorList>
    </citation>
    <scope>NUCLEOTIDE SEQUENCE [LARGE SCALE GENOMIC DNA]</scope>
</reference>
<keyword evidence="3" id="KW-0539">Nucleus</keyword>
<evidence type="ECO:0000256" key="2">
    <source>
        <dbReference type="ARBA" id="ARBA00022884"/>
    </source>
</evidence>
<dbReference type="EMBL" id="UYRT01082638">
    <property type="protein sequence ID" value="VDN26264.1"/>
    <property type="molecule type" value="Genomic_DNA"/>
</dbReference>
<dbReference type="InterPro" id="IPR035979">
    <property type="entry name" value="RBD_domain_sf"/>
</dbReference>
<proteinExistence type="predicted"/>
<feature type="domain" description="RRM" evidence="6">
    <location>
        <begin position="26"/>
        <end position="108"/>
    </location>
</feature>
<dbReference type="PROSITE" id="PS50102">
    <property type="entry name" value="RRM"/>
    <property type="match status" value="1"/>
</dbReference>
<evidence type="ECO:0000313" key="7">
    <source>
        <dbReference type="EMBL" id="VDN26264.1"/>
    </source>
</evidence>
<reference evidence="9" key="1">
    <citation type="submission" date="2016-06" db="UniProtKB">
        <authorList>
            <consortium name="WormBaseParasite"/>
        </authorList>
    </citation>
    <scope>IDENTIFICATION</scope>
</reference>
<dbReference type="InterPro" id="IPR012677">
    <property type="entry name" value="Nucleotide-bd_a/b_plait_sf"/>
</dbReference>
<keyword evidence="8" id="KW-1185">Reference proteome</keyword>
<evidence type="ECO:0000256" key="3">
    <source>
        <dbReference type="ARBA" id="ARBA00023242"/>
    </source>
</evidence>
<dbReference type="FunFam" id="3.30.70.330:FF:000037">
    <property type="entry name" value="RNA-binding protein with multiple splicing 2"/>
    <property type="match status" value="1"/>
</dbReference>
<protein>
    <submittedName>
        <fullName evidence="9">RRM domain-containing protein</fullName>
    </submittedName>
</protein>
<dbReference type="SUPFAM" id="SSF54928">
    <property type="entry name" value="RNA-binding domain, RBD"/>
    <property type="match status" value="1"/>
</dbReference>
<evidence type="ECO:0000256" key="4">
    <source>
        <dbReference type="PROSITE-ProRule" id="PRU00176"/>
    </source>
</evidence>
<dbReference type="GO" id="GO:0005634">
    <property type="term" value="C:nucleus"/>
    <property type="evidence" value="ECO:0007669"/>
    <property type="project" value="UniProtKB-SubCell"/>
</dbReference>
<dbReference type="AlphaFoldDB" id="A0A183E3N5"/>
<feature type="compositionally biased region" description="Polar residues" evidence="5">
    <location>
        <begin position="97"/>
        <end position="120"/>
    </location>
</feature>
<evidence type="ECO:0000313" key="9">
    <source>
        <dbReference type="WBParaSite" id="GPUH_0001559701-mRNA-1"/>
    </source>
</evidence>
<dbReference type="Proteomes" id="UP000271098">
    <property type="component" value="Unassembled WGS sequence"/>
</dbReference>
<dbReference type="SMART" id="SM00360">
    <property type="entry name" value="RRM"/>
    <property type="match status" value="1"/>
</dbReference>
<gene>
    <name evidence="7" type="ORF">GPUH_LOCUS15576</name>
</gene>
<evidence type="ECO:0000259" key="6">
    <source>
        <dbReference type="PROSITE" id="PS50102"/>
    </source>
</evidence>
<evidence type="ECO:0000256" key="5">
    <source>
        <dbReference type="SAM" id="MobiDB-lite"/>
    </source>
</evidence>
<dbReference type="GO" id="GO:0003723">
    <property type="term" value="F:RNA binding"/>
    <property type="evidence" value="ECO:0007669"/>
    <property type="project" value="UniProtKB-UniRule"/>
</dbReference>
<dbReference type="PANTHER" id="PTHR10501">
    <property type="entry name" value="U1 SMALL NUCLEAR RIBONUCLEOPROTEIN A/U2 SMALL NUCLEAR RIBONUCLEOPROTEIN B"/>
    <property type="match status" value="1"/>
</dbReference>
<sequence length="302" mass="30928">MENGGPSSLETANSLSAAAIAAAQVRTLFVSGLPMDTKPRELYLLFRACPGYEGSQLRVTSKNGKTASPVGFVTFSSKAEMEEARVALQGVRFDPESSQTIRLEPAHSNTKVSKPKQQISPPGVLQPPPPAAGALAPNVLNFQAAAAAAAAAAVAPQQFLAAAGAAPPPPPISTSHHDLVNSFASDSHVSQLFNDAHQLLIPAMPQFGAPHPTHFLLSNATGLPIPPAAATPAAAAALLQPNAAFTHLAAAQLNAVATANAAAAAVAAASTPACSTLFVANLGSGVREDDLKAVRFYIWSLW</sequence>
<keyword evidence="2 4" id="KW-0694">RNA-binding</keyword>
<comment type="subcellular location">
    <subcellularLocation>
        <location evidence="1">Nucleus</location>
    </subcellularLocation>
</comment>
<evidence type="ECO:0000313" key="8">
    <source>
        <dbReference type="Proteomes" id="UP000271098"/>
    </source>
</evidence>
<dbReference type="OrthoDB" id="431169at2759"/>